<dbReference type="Pfam" id="PF00078">
    <property type="entry name" value="RVT_1"/>
    <property type="match status" value="1"/>
</dbReference>
<evidence type="ECO:0000313" key="2">
    <source>
        <dbReference type="EMBL" id="CAH2218186.1"/>
    </source>
</evidence>
<accession>A0A8S4QUA4</accession>
<dbReference type="OrthoDB" id="1932527at2759"/>
<name>A0A8S4QUA4_9NEOP</name>
<proteinExistence type="predicted"/>
<keyword evidence="3" id="KW-1185">Reference proteome</keyword>
<dbReference type="InterPro" id="IPR000477">
    <property type="entry name" value="RT_dom"/>
</dbReference>
<dbReference type="PANTHER" id="PTHR47027:SF8">
    <property type="entry name" value="RIBONUCLEASE H"/>
    <property type="match status" value="1"/>
</dbReference>
<comment type="caution">
    <text evidence="2">The sequence shown here is derived from an EMBL/GenBank/DDBJ whole genome shotgun (WGS) entry which is preliminary data.</text>
</comment>
<dbReference type="Proteomes" id="UP000838756">
    <property type="component" value="Unassembled WGS sequence"/>
</dbReference>
<evidence type="ECO:0000259" key="1">
    <source>
        <dbReference type="Pfam" id="PF00078"/>
    </source>
</evidence>
<organism evidence="2 3">
    <name type="scientific">Pararge aegeria aegeria</name>
    <dbReference type="NCBI Taxonomy" id="348720"/>
    <lineage>
        <taxon>Eukaryota</taxon>
        <taxon>Metazoa</taxon>
        <taxon>Ecdysozoa</taxon>
        <taxon>Arthropoda</taxon>
        <taxon>Hexapoda</taxon>
        <taxon>Insecta</taxon>
        <taxon>Pterygota</taxon>
        <taxon>Neoptera</taxon>
        <taxon>Endopterygota</taxon>
        <taxon>Lepidoptera</taxon>
        <taxon>Glossata</taxon>
        <taxon>Ditrysia</taxon>
        <taxon>Papilionoidea</taxon>
        <taxon>Nymphalidae</taxon>
        <taxon>Satyrinae</taxon>
        <taxon>Satyrini</taxon>
        <taxon>Parargina</taxon>
        <taxon>Pararge</taxon>
    </lineage>
</organism>
<dbReference type="AlphaFoldDB" id="A0A8S4QUA4"/>
<protein>
    <submittedName>
        <fullName evidence="2">Jg21858 protein</fullName>
    </submittedName>
</protein>
<evidence type="ECO:0000313" key="3">
    <source>
        <dbReference type="Proteomes" id="UP000838756"/>
    </source>
</evidence>
<sequence length="144" mass="16862">MLNSLYKLFSSCLLYRITPQIVNQQPIEQAGFRSGFSTNDYIHTIEQILEKYCEYQKPLYLAFIDYKKAFDTIFYDSIWEALDQNNINSVYINIIKDAYVKSVSKVKLETLGSLFPVKREAKQVNGFLFIPMPNLWRSNLGPRQ</sequence>
<dbReference type="EMBL" id="CAKXAJ010019189">
    <property type="protein sequence ID" value="CAH2218186.1"/>
    <property type="molecule type" value="Genomic_DNA"/>
</dbReference>
<gene>
    <name evidence="2" type="primary">jg21858</name>
    <name evidence="2" type="ORF">PAEG_LOCUS6033</name>
</gene>
<reference evidence="2" key="1">
    <citation type="submission" date="2022-03" db="EMBL/GenBank/DDBJ databases">
        <authorList>
            <person name="Lindestad O."/>
        </authorList>
    </citation>
    <scope>NUCLEOTIDE SEQUENCE</scope>
</reference>
<dbReference type="PANTHER" id="PTHR47027">
    <property type="entry name" value="REVERSE TRANSCRIPTASE DOMAIN-CONTAINING PROTEIN"/>
    <property type="match status" value="1"/>
</dbReference>
<feature type="domain" description="Reverse transcriptase" evidence="1">
    <location>
        <begin position="2"/>
        <end position="105"/>
    </location>
</feature>